<name>A0ABN8ZJQ0_RANTA</name>
<feature type="region of interest" description="Disordered" evidence="1">
    <location>
        <begin position="1"/>
        <end position="106"/>
    </location>
</feature>
<proteinExistence type="predicted"/>
<keyword evidence="3" id="KW-1185">Reference proteome</keyword>
<evidence type="ECO:0000313" key="2">
    <source>
        <dbReference type="EMBL" id="CAI9173989.1"/>
    </source>
</evidence>
<feature type="compositionally biased region" description="Basic and acidic residues" evidence="1">
    <location>
        <begin position="88"/>
        <end position="106"/>
    </location>
</feature>
<evidence type="ECO:0000256" key="1">
    <source>
        <dbReference type="SAM" id="MobiDB-lite"/>
    </source>
</evidence>
<dbReference type="Proteomes" id="UP001176941">
    <property type="component" value="Chromosome 4"/>
</dbReference>
<dbReference type="EMBL" id="OX459940">
    <property type="protein sequence ID" value="CAI9173989.1"/>
    <property type="molecule type" value="Genomic_DNA"/>
</dbReference>
<organism evidence="2 3">
    <name type="scientific">Rangifer tarandus platyrhynchus</name>
    <name type="common">Svalbard reindeer</name>
    <dbReference type="NCBI Taxonomy" id="3082113"/>
    <lineage>
        <taxon>Eukaryota</taxon>
        <taxon>Metazoa</taxon>
        <taxon>Chordata</taxon>
        <taxon>Craniata</taxon>
        <taxon>Vertebrata</taxon>
        <taxon>Euteleostomi</taxon>
        <taxon>Mammalia</taxon>
        <taxon>Eutheria</taxon>
        <taxon>Laurasiatheria</taxon>
        <taxon>Artiodactyla</taxon>
        <taxon>Ruminantia</taxon>
        <taxon>Pecora</taxon>
        <taxon>Cervidae</taxon>
        <taxon>Odocoileinae</taxon>
        <taxon>Rangifer</taxon>
    </lineage>
</organism>
<gene>
    <name evidence="2" type="ORF">MRATA1EN1_LOCUS22951</name>
</gene>
<protein>
    <submittedName>
        <fullName evidence="2">Uncharacterized protein</fullName>
    </submittedName>
</protein>
<evidence type="ECO:0000313" key="3">
    <source>
        <dbReference type="Proteomes" id="UP001176941"/>
    </source>
</evidence>
<accession>A0ABN8ZJQ0</accession>
<sequence>MNQGKLEQQAVERSYPMSKVRGNSREELPHVQGWGSDREEPHVQGQGQWLRGDTPCPRSEAAAKRRYPMFKVSSGGREELPHVQGRKGAAERRYLTPKVRETPLRQ</sequence>
<reference evidence="2" key="1">
    <citation type="submission" date="2023-04" db="EMBL/GenBank/DDBJ databases">
        <authorList>
            <consortium name="ELIXIR-Norway"/>
        </authorList>
    </citation>
    <scope>NUCLEOTIDE SEQUENCE [LARGE SCALE GENOMIC DNA]</scope>
</reference>